<protein>
    <recommendedName>
        <fullName evidence="4">6-bladed beta-propeller</fullName>
    </recommendedName>
</protein>
<keyword evidence="1" id="KW-0732">Signal</keyword>
<evidence type="ECO:0008006" key="4">
    <source>
        <dbReference type="Google" id="ProtNLM"/>
    </source>
</evidence>
<accession>A0A9X3HNR2</accession>
<organism evidence="2 3">
    <name type="scientific">Flavobacterium frigoritolerans</name>
    <dbReference type="NCBI Taxonomy" id="2987686"/>
    <lineage>
        <taxon>Bacteria</taxon>
        <taxon>Pseudomonadati</taxon>
        <taxon>Bacteroidota</taxon>
        <taxon>Flavobacteriia</taxon>
        <taxon>Flavobacteriales</taxon>
        <taxon>Flavobacteriaceae</taxon>
        <taxon>Flavobacterium</taxon>
    </lineage>
</organism>
<evidence type="ECO:0000256" key="1">
    <source>
        <dbReference type="SAM" id="SignalP"/>
    </source>
</evidence>
<keyword evidence="3" id="KW-1185">Reference proteome</keyword>
<evidence type="ECO:0000313" key="2">
    <source>
        <dbReference type="EMBL" id="MCV9934659.1"/>
    </source>
</evidence>
<evidence type="ECO:0000313" key="3">
    <source>
        <dbReference type="Proteomes" id="UP001151133"/>
    </source>
</evidence>
<gene>
    <name evidence="2" type="ORF">OIU80_20455</name>
</gene>
<proteinExistence type="predicted"/>
<dbReference type="AlphaFoldDB" id="A0A9X3HNR2"/>
<sequence>MKKLLLFFLIFNKSVLLSQTVLNSYPLDFKKFDESNMILNVENTITHDVFVFATNTENITILKYNSALFLKNEFTVPRTNLEDHSIIGYSFSEDGNPTLYWATDDYKSILVVKYYLEGKTYKMLRYNSPISSQFVITTFQKNNLFYIVTRHISQPELIVYVFKNGIVEEKAFDFSAYTFQNRKTQPLTFNQVIIENPIEKIEVEEYNPLFKSTKKSKIYMLNNHIFLTLDHNPNKTQVFDINLETNDLSEKNFTQSVINNPRKLSNSFLYNDKIYQINATQNELLFDIKDYNSGETLKSYKAMKNDTIRFKSSPLLIQGENQKTKELKNTSKFLQRLSYLDAGISVFKNSQNTLVTLGGIPRIEKVYYTINDELFTSDYTQTSSETVFFESTLNQDNEFTKFEQQPFALDNINYFLDQNRKVTLPNILKFKNFYILGYYDNATKQYIMRKFTDGFPPEESLNPIINKAVFSKSFPVDKP</sequence>
<dbReference type="RefSeq" id="WP_264288823.1">
    <property type="nucleotide sequence ID" value="NZ_JAOZEV010000036.1"/>
</dbReference>
<dbReference type="EMBL" id="JAOZEV010000036">
    <property type="protein sequence ID" value="MCV9934659.1"/>
    <property type="molecule type" value="Genomic_DNA"/>
</dbReference>
<feature type="signal peptide" evidence="1">
    <location>
        <begin position="1"/>
        <end position="18"/>
    </location>
</feature>
<reference evidence="2" key="1">
    <citation type="submission" date="2022-10" db="EMBL/GenBank/DDBJ databases">
        <title>Two novel species of Flavobacterium.</title>
        <authorList>
            <person name="Liu Q."/>
            <person name="Xin Y.-H."/>
        </authorList>
    </citation>
    <scope>NUCLEOTIDE SEQUENCE</scope>
    <source>
        <strain evidence="2">LS1R47</strain>
    </source>
</reference>
<feature type="chain" id="PRO_5040823649" description="6-bladed beta-propeller" evidence="1">
    <location>
        <begin position="19"/>
        <end position="479"/>
    </location>
</feature>
<comment type="caution">
    <text evidence="2">The sequence shown here is derived from an EMBL/GenBank/DDBJ whole genome shotgun (WGS) entry which is preliminary data.</text>
</comment>
<dbReference type="Proteomes" id="UP001151133">
    <property type="component" value="Unassembled WGS sequence"/>
</dbReference>
<name>A0A9X3HNR2_9FLAO</name>